<feature type="region of interest" description="Disordered" evidence="1">
    <location>
        <begin position="23"/>
        <end position="45"/>
    </location>
</feature>
<dbReference type="RefSeq" id="WP_188550909.1">
    <property type="nucleotide sequence ID" value="NZ_BMFY01000009.1"/>
</dbReference>
<dbReference type="AlphaFoldDB" id="A0A8J2TYV1"/>
<keyword evidence="3" id="KW-1185">Reference proteome</keyword>
<reference evidence="2" key="2">
    <citation type="submission" date="2020-09" db="EMBL/GenBank/DDBJ databases">
        <authorList>
            <person name="Sun Q."/>
            <person name="Zhou Y."/>
        </authorList>
    </citation>
    <scope>NUCLEOTIDE SEQUENCE</scope>
    <source>
        <strain evidence="2">CGMCC 1.12785</strain>
    </source>
</reference>
<dbReference type="EMBL" id="BMFY01000009">
    <property type="protein sequence ID" value="GGA18278.1"/>
    <property type="molecule type" value="Genomic_DNA"/>
</dbReference>
<gene>
    <name evidence="2" type="ORF">GCM10011333_21650</name>
</gene>
<dbReference type="Pfam" id="PF21853">
    <property type="entry name" value="DUF6912"/>
    <property type="match status" value="1"/>
</dbReference>
<evidence type="ECO:0000256" key="1">
    <source>
        <dbReference type="SAM" id="MobiDB-lite"/>
    </source>
</evidence>
<protein>
    <submittedName>
        <fullName evidence="2">Uncharacterized protein</fullName>
    </submittedName>
</protein>
<accession>A0A8J2TYV1</accession>
<dbReference type="InterPro" id="IPR054206">
    <property type="entry name" value="DUF6912"/>
</dbReference>
<reference evidence="2" key="1">
    <citation type="journal article" date="2014" name="Int. J. Syst. Evol. Microbiol.">
        <title>Complete genome sequence of Corynebacterium casei LMG S-19264T (=DSM 44701T), isolated from a smear-ripened cheese.</title>
        <authorList>
            <consortium name="US DOE Joint Genome Institute (JGI-PGF)"/>
            <person name="Walter F."/>
            <person name="Albersmeier A."/>
            <person name="Kalinowski J."/>
            <person name="Ruckert C."/>
        </authorList>
    </citation>
    <scope>NUCLEOTIDE SEQUENCE</scope>
    <source>
        <strain evidence="2">CGMCC 1.12785</strain>
    </source>
</reference>
<name>A0A8J2TYV1_9MICO</name>
<sequence length="188" mass="19184">MSTRQRCYVPLTLDAFAARLRTADGPAPETSDGRDRAGGQHATHGHGTNALIVAEAGAQVCAVEPGQLALGGEEAELAEYEAFAGAAALAAGLATAGGAASRRLVLAADAPRGALEQLEGRIHRLREPLRLADVVSGHVDEPEAVARARAGDDGAGGDEEAAAALADEDLLWYDVSELGDLAAEASRP</sequence>
<evidence type="ECO:0000313" key="2">
    <source>
        <dbReference type="EMBL" id="GGA18278.1"/>
    </source>
</evidence>
<proteinExistence type="predicted"/>
<evidence type="ECO:0000313" key="3">
    <source>
        <dbReference type="Proteomes" id="UP000616114"/>
    </source>
</evidence>
<comment type="caution">
    <text evidence="2">The sequence shown here is derived from an EMBL/GenBank/DDBJ whole genome shotgun (WGS) entry which is preliminary data.</text>
</comment>
<organism evidence="2 3">
    <name type="scientific">Sediminivirga luteola</name>
    <dbReference type="NCBI Taxonomy" id="1774748"/>
    <lineage>
        <taxon>Bacteria</taxon>
        <taxon>Bacillati</taxon>
        <taxon>Actinomycetota</taxon>
        <taxon>Actinomycetes</taxon>
        <taxon>Micrococcales</taxon>
        <taxon>Brevibacteriaceae</taxon>
        <taxon>Sediminivirga</taxon>
    </lineage>
</organism>
<dbReference type="Proteomes" id="UP000616114">
    <property type="component" value="Unassembled WGS sequence"/>
</dbReference>